<proteinExistence type="inferred from homology"/>
<comment type="similarity">
    <text evidence="2">Belongs to the polysaccharide deacetylase family.</text>
</comment>
<dbReference type="InterPro" id="IPR011330">
    <property type="entry name" value="Glyco_hydro/deAcase_b/a-brl"/>
</dbReference>
<dbReference type="CDD" id="cd10979">
    <property type="entry name" value="CE4_PuuE_like"/>
    <property type="match status" value="1"/>
</dbReference>
<comment type="function">
    <text evidence="1">Is involved in generating a small heat-stable compound (Nod), an acylated oligomer of N-acetylglucosamine, that stimulates mitosis in various plant protoplasts.</text>
</comment>
<evidence type="ECO:0000256" key="1">
    <source>
        <dbReference type="ARBA" id="ARBA00003236"/>
    </source>
</evidence>
<dbReference type="PROSITE" id="PS51677">
    <property type="entry name" value="NODB"/>
    <property type="match status" value="1"/>
</dbReference>
<organism evidence="6 7">
    <name type="scientific">Microvirga vignae</name>
    <dbReference type="NCBI Taxonomy" id="1225564"/>
    <lineage>
        <taxon>Bacteria</taxon>
        <taxon>Pseudomonadati</taxon>
        <taxon>Pseudomonadota</taxon>
        <taxon>Alphaproteobacteria</taxon>
        <taxon>Hyphomicrobiales</taxon>
        <taxon>Methylobacteriaceae</taxon>
        <taxon>Microvirga</taxon>
    </lineage>
</organism>
<dbReference type="GO" id="GO:0005975">
    <property type="term" value="P:carbohydrate metabolic process"/>
    <property type="evidence" value="ECO:0007669"/>
    <property type="project" value="InterPro"/>
</dbReference>
<dbReference type="Pfam" id="PF01522">
    <property type="entry name" value="Polysacc_deac_1"/>
    <property type="match status" value="1"/>
</dbReference>
<evidence type="ECO:0000256" key="4">
    <source>
        <dbReference type="ARBA" id="ARBA00032976"/>
    </source>
</evidence>
<evidence type="ECO:0000259" key="5">
    <source>
        <dbReference type="PROSITE" id="PS51677"/>
    </source>
</evidence>
<dbReference type="InterPro" id="IPR002509">
    <property type="entry name" value="NODB_dom"/>
</dbReference>
<dbReference type="Gene3D" id="3.20.20.370">
    <property type="entry name" value="Glycoside hydrolase/deacetylase"/>
    <property type="match status" value="1"/>
</dbReference>
<dbReference type="GO" id="GO:0016810">
    <property type="term" value="F:hydrolase activity, acting on carbon-nitrogen (but not peptide) bonds"/>
    <property type="evidence" value="ECO:0007669"/>
    <property type="project" value="InterPro"/>
</dbReference>
<dbReference type="PATRIC" id="fig|1225564.3.peg.6480"/>
<comment type="caution">
    <text evidence="6">The sequence shown here is derived from an EMBL/GenBank/DDBJ whole genome shotgun (WGS) entry which is preliminary data.</text>
</comment>
<dbReference type="STRING" id="1225564.AA309_24920"/>
<evidence type="ECO:0000256" key="3">
    <source>
        <dbReference type="ARBA" id="ARBA00020071"/>
    </source>
</evidence>
<protein>
    <recommendedName>
        <fullName evidence="3">Chitooligosaccharide deacetylase</fullName>
    </recommendedName>
    <alternativeName>
        <fullName evidence="4">Nodulation protein B</fullName>
    </alternativeName>
</protein>
<reference evidence="6 7" key="1">
    <citation type="submission" date="2015-05" db="EMBL/GenBank/DDBJ databases">
        <title>Draft genome sequence of Microvirga vignae strain BR3299, a novel nitrogen fixing bacteria isolated from Brazil semi-aired region.</title>
        <authorList>
            <person name="Zilli J.E."/>
            <person name="Passos S.R."/>
            <person name="Leite J."/>
            <person name="Baldani J.I."/>
            <person name="Xavier G.R."/>
            <person name="Rumjaneck N.G."/>
            <person name="Simoes-Araujo J.L."/>
        </authorList>
    </citation>
    <scope>NUCLEOTIDE SEQUENCE [LARGE SCALE GENOMIC DNA]</scope>
    <source>
        <strain evidence="6 7">BR3299</strain>
    </source>
</reference>
<dbReference type="EMBL" id="LCYG01000077">
    <property type="protein sequence ID" value="KLK90582.1"/>
    <property type="molecule type" value="Genomic_DNA"/>
</dbReference>
<dbReference type="AlphaFoldDB" id="A0A0H1RDA3"/>
<feature type="domain" description="NodB homology" evidence="5">
    <location>
        <begin position="62"/>
        <end position="281"/>
    </location>
</feature>
<dbReference type="Proteomes" id="UP000035489">
    <property type="component" value="Unassembled WGS sequence"/>
</dbReference>
<dbReference type="SUPFAM" id="SSF88713">
    <property type="entry name" value="Glycoside hydrolase/deacetylase"/>
    <property type="match status" value="1"/>
</dbReference>
<evidence type="ECO:0000313" key="6">
    <source>
        <dbReference type="EMBL" id="KLK90582.1"/>
    </source>
</evidence>
<name>A0A0H1RDA3_9HYPH</name>
<evidence type="ECO:0000256" key="2">
    <source>
        <dbReference type="ARBA" id="ARBA00010973"/>
    </source>
</evidence>
<keyword evidence="7" id="KW-1185">Reference proteome</keyword>
<evidence type="ECO:0000313" key="7">
    <source>
        <dbReference type="Proteomes" id="UP000035489"/>
    </source>
</evidence>
<dbReference type="PANTHER" id="PTHR43123:SF4">
    <property type="entry name" value="POLYSACCHARIDE DEACETYLASE"/>
    <property type="match status" value="1"/>
</dbReference>
<gene>
    <name evidence="6" type="ORF">AA309_24920</name>
</gene>
<sequence>MGEPGMLEDHGRYAYSSIDSRPVYDWPGGKRLAVYIAMNIEVFRYGKGKGAAIAPPDQANSHSVYSFRDYGNRVGFWRLMNLFDKLDLPVEHQLNTAVYEHCPEIMERIRARKDEILGHGITNSDEQGGLSEEEERKLIEDCTSVIEKHEGIRPTGWMSPWLSNSNNTLDLLQEAGYRYTMDWTMDDQPVWAKTRSGRILLMPYPIENNDNRALVWYRYSSAEFADMIVGTFDEMLEQSKDRPLVFPISLHPFLVGRPYRLRELRRALEHIASHRDKVWLTRPGDISRHIEGLPEGTVPGDDY</sequence>
<dbReference type="PANTHER" id="PTHR43123">
    <property type="entry name" value="POLYSACCHARIDE DEACETYLASE-RELATED"/>
    <property type="match status" value="1"/>
</dbReference>
<accession>A0A0H1RDA3</accession>